<evidence type="ECO:0000256" key="1">
    <source>
        <dbReference type="SAM" id="MobiDB-lite"/>
    </source>
</evidence>
<accession>A0AAN7X0L7</accession>
<sequence length="348" mass="39209">MSGGRLLYAFGIEPALMPVDHPAYLSLGQHRPLYQLLSKTPLILSQRRYQPADCLPRSGLHSPRSSSPFPASSSQPSSPVSSELRSCFRREGSGLNKKHVVFADTIGLALTSVRQFIPEPTPPSSELPMKPSFAKLQDQQSPSDNLQRYKLCLGFPQPAFDLKTFLTRGMRVQLESCSISENSLSGKVLVSHEGIEESVHVRVTFDSWQSHHEIPCTFLKQQHYGGSDMKVFAFDLSLPKNIDPKERVEFIVLFQPGPGTMQHCDDNQGQKYRVCVETDGSNGHQEDAYRGYLTISQYRPLQMNFGTQNFTDPRRTTLDIQNSFDSQHLQRSLSSRVRDWRAMSSAMQ</sequence>
<dbReference type="GO" id="GO:0008157">
    <property type="term" value="F:protein phosphatase 1 binding"/>
    <property type="evidence" value="ECO:0007669"/>
    <property type="project" value="TreeGrafter"/>
</dbReference>
<dbReference type="Proteomes" id="UP001346869">
    <property type="component" value="Unassembled WGS sequence"/>
</dbReference>
<dbReference type="GO" id="GO:0000164">
    <property type="term" value="C:protein phosphatase type 1 complex"/>
    <property type="evidence" value="ECO:0007669"/>
    <property type="project" value="TreeGrafter"/>
</dbReference>
<feature type="region of interest" description="Disordered" evidence="1">
    <location>
        <begin position="54"/>
        <end position="85"/>
    </location>
</feature>
<dbReference type="GO" id="GO:0005979">
    <property type="term" value="P:regulation of glycogen biosynthetic process"/>
    <property type="evidence" value="ECO:0007669"/>
    <property type="project" value="TreeGrafter"/>
</dbReference>
<dbReference type="PROSITE" id="PS51159">
    <property type="entry name" value="CBM21"/>
    <property type="match status" value="1"/>
</dbReference>
<evidence type="ECO:0000313" key="3">
    <source>
        <dbReference type="EMBL" id="KAK5851784.1"/>
    </source>
</evidence>
<protein>
    <recommendedName>
        <fullName evidence="2">CBM21 domain-containing protein</fullName>
    </recommendedName>
</protein>
<dbReference type="Pfam" id="PF03370">
    <property type="entry name" value="CBM_21"/>
    <property type="match status" value="1"/>
</dbReference>
<reference evidence="3 4" key="1">
    <citation type="journal article" date="2023" name="Genes (Basel)">
        <title>Chromosome-Level Genome Assembly and Circadian Gene Repertoire of the Patagonia Blennie Eleginops maclovinus-The Closest Ancestral Proxy of Antarctic Cryonotothenioids.</title>
        <authorList>
            <person name="Cheng C.C."/>
            <person name="Rivera-Colon A.G."/>
            <person name="Minhas B.F."/>
            <person name="Wilson L."/>
            <person name="Rayamajhi N."/>
            <person name="Vargas-Chacoff L."/>
            <person name="Catchen J.M."/>
        </authorList>
    </citation>
    <scope>NUCLEOTIDE SEQUENCE [LARGE SCALE GENOMIC DNA]</scope>
    <source>
        <strain evidence="3">JMC-PN-2008</strain>
    </source>
</reference>
<dbReference type="AlphaFoldDB" id="A0AAN7X0L7"/>
<evidence type="ECO:0000313" key="4">
    <source>
        <dbReference type="Proteomes" id="UP001346869"/>
    </source>
</evidence>
<organism evidence="3 4">
    <name type="scientific">Eleginops maclovinus</name>
    <name type="common">Patagonian blennie</name>
    <name type="synonym">Eleginus maclovinus</name>
    <dbReference type="NCBI Taxonomy" id="56733"/>
    <lineage>
        <taxon>Eukaryota</taxon>
        <taxon>Metazoa</taxon>
        <taxon>Chordata</taxon>
        <taxon>Craniata</taxon>
        <taxon>Vertebrata</taxon>
        <taxon>Euteleostomi</taxon>
        <taxon>Actinopterygii</taxon>
        <taxon>Neopterygii</taxon>
        <taxon>Teleostei</taxon>
        <taxon>Neoteleostei</taxon>
        <taxon>Acanthomorphata</taxon>
        <taxon>Eupercaria</taxon>
        <taxon>Perciformes</taxon>
        <taxon>Notothenioidei</taxon>
        <taxon>Eleginopidae</taxon>
        <taxon>Eleginops</taxon>
    </lineage>
</organism>
<evidence type="ECO:0000259" key="2">
    <source>
        <dbReference type="PROSITE" id="PS51159"/>
    </source>
</evidence>
<gene>
    <name evidence="3" type="ORF">PBY51_023311</name>
</gene>
<dbReference type="InterPro" id="IPR038175">
    <property type="entry name" value="CBM21_dom_sf"/>
</dbReference>
<dbReference type="GO" id="GO:2001069">
    <property type="term" value="F:glycogen binding"/>
    <property type="evidence" value="ECO:0007669"/>
    <property type="project" value="TreeGrafter"/>
</dbReference>
<dbReference type="PANTHER" id="PTHR12307">
    <property type="entry name" value="PROTEIN PHOSPHATASE 1 REGULATORY SUBUNIT"/>
    <property type="match status" value="1"/>
</dbReference>
<reference evidence="3 4" key="2">
    <citation type="journal article" date="2023" name="Mol. Biol. Evol.">
        <title>Genomics of Secondarily Temperate Adaptation in the Only Non-Antarctic Icefish.</title>
        <authorList>
            <person name="Rivera-Colon A.G."/>
            <person name="Rayamajhi N."/>
            <person name="Minhas B.F."/>
            <person name="Madrigal G."/>
            <person name="Bilyk K.T."/>
            <person name="Yoon V."/>
            <person name="Hune M."/>
            <person name="Gregory S."/>
            <person name="Cheng C.H.C."/>
            <person name="Catchen J.M."/>
        </authorList>
    </citation>
    <scope>NUCLEOTIDE SEQUENCE [LARGE SCALE GENOMIC DNA]</scope>
    <source>
        <strain evidence="3">JMC-PN-2008</strain>
    </source>
</reference>
<dbReference type="EMBL" id="JAUZQC010000021">
    <property type="protein sequence ID" value="KAK5851784.1"/>
    <property type="molecule type" value="Genomic_DNA"/>
</dbReference>
<dbReference type="InterPro" id="IPR050782">
    <property type="entry name" value="PP1_regulatory_subunit_3"/>
</dbReference>
<feature type="domain" description="CBM21" evidence="2">
    <location>
        <begin position="164"/>
        <end position="275"/>
    </location>
</feature>
<dbReference type="PANTHER" id="PTHR12307:SF15">
    <property type="entry name" value="PROTEIN PHOSPHATASE 1 REGULATORY SUBUNIT 3C"/>
    <property type="match status" value="1"/>
</dbReference>
<keyword evidence="4" id="KW-1185">Reference proteome</keyword>
<feature type="compositionally biased region" description="Low complexity" evidence="1">
    <location>
        <begin position="62"/>
        <end position="82"/>
    </location>
</feature>
<dbReference type="InterPro" id="IPR005036">
    <property type="entry name" value="CBM21_dom"/>
</dbReference>
<name>A0AAN7X0L7_ELEMC</name>
<dbReference type="Gene3D" id="2.60.40.2440">
    <property type="entry name" value="Carbohydrate binding type-21 domain"/>
    <property type="match status" value="1"/>
</dbReference>
<proteinExistence type="predicted"/>
<comment type="caution">
    <text evidence="3">The sequence shown here is derived from an EMBL/GenBank/DDBJ whole genome shotgun (WGS) entry which is preliminary data.</text>
</comment>